<dbReference type="PANTHER" id="PTHR43473">
    <property type="entry name" value="MAGNESIUM-CHELATASE SUBUNIT CHLD, CHLOROPLASTIC"/>
    <property type="match status" value="1"/>
</dbReference>
<keyword evidence="3" id="KW-0436">Ligase</keyword>
<dbReference type="SUPFAM" id="SSF52540">
    <property type="entry name" value="P-loop containing nucleoside triphosphate hydrolases"/>
    <property type="match status" value="1"/>
</dbReference>
<evidence type="ECO:0000313" key="4">
    <source>
        <dbReference type="Proteomes" id="UP001224997"/>
    </source>
</evidence>
<dbReference type="RefSeq" id="WP_305963212.1">
    <property type="nucleotide sequence ID" value="NZ_JAVAMQ010000007.1"/>
</dbReference>
<dbReference type="InterPro" id="IPR027417">
    <property type="entry name" value="P-loop_NTPase"/>
</dbReference>
<dbReference type="Proteomes" id="UP001224997">
    <property type="component" value="Unassembled WGS sequence"/>
</dbReference>
<name>A0ABT9JC31_9RHOB</name>
<dbReference type="PANTHER" id="PTHR43473:SF2">
    <property type="entry name" value="MAGNESIUM-CHELATASE SUBUNIT CHLD, CHLOROPLASTIC"/>
    <property type="match status" value="1"/>
</dbReference>
<dbReference type="InterPro" id="IPR002035">
    <property type="entry name" value="VWF_A"/>
</dbReference>
<feature type="region of interest" description="Disordered" evidence="1">
    <location>
        <begin position="1"/>
        <end position="23"/>
    </location>
</feature>
<dbReference type="SMART" id="SM00327">
    <property type="entry name" value="VWA"/>
    <property type="match status" value="1"/>
</dbReference>
<accession>A0ABT9JC31</accession>
<dbReference type="InterPro" id="IPR041628">
    <property type="entry name" value="ChlI/MoxR_AAA_lid"/>
</dbReference>
<comment type="caution">
    <text evidence="3">The sequence shown here is derived from an EMBL/GenBank/DDBJ whole genome shotgun (WGS) entry which is preliminary data.</text>
</comment>
<reference evidence="3 4" key="1">
    <citation type="submission" date="2023-08" db="EMBL/GenBank/DDBJ databases">
        <authorList>
            <person name="Park J.-S."/>
        </authorList>
    </citation>
    <scope>NUCLEOTIDE SEQUENCE [LARGE SCALE GENOMIC DNA]</scope>
    <source>
        <strain evidence="3 4">2205BS29-5</strain>
    </source>
</reference>
<proteinExistence type="predicted"/>
<organism evidence="3 4">
    <name type="scientific">Paracoccus spongiarum</name>
    <dbReference type="NCBI Taxonomy" id="3064387"/>
    <lineage>
        <taxon>Bacteria</taxon>
        <taxon>Pseudomonadati</taxon>
        <taxon>Pseudomonadota</taxon>
        <taxon>Alphaproteobacteria</taxon>
        <taxon>Rhodobacterales</taxon>
        <taxon>Paracoccaceae</taxon>
        <taxon>Paracoccus</taxon>
    </lineage>
</organism>
<feature type="region of interest" description="Disordered" evidence="1">
    <location>
        <begin position="318"/>
        <end position="349"/>
    </location>
</feature>
<sequence length="582" mass="59801">MTAANPEADAGEDSGAGGGDAPPDGWARAMRALAVLAVDPGGLGGLTLRARAGPVRHAFDAACAMLPLDLPRHRIGPATPEDRLCGGIDVLASLGAGRMVRVAGLAARPAMLVLVMAERTDPRLAATLAGILDRRHGHCLILQDEGATPDEVPPAALRDRLAFAVDLDDVRHARTATDLPDAAMIGAARQRLAAITGGPEDAATLVMVAASLGIESLRAPLLALRVARALAALSGRGAVAQPDLREAAELVLAPRATRLPQPRPDDHAPPPPEPAEGDLQDNSDSAGATPPHEMIVEAVAASLPPHLLARLASDAGATGAACRGSGAGARVRGNRRGRPLPARPGRPDGRARIDLIATLRAAAPFQRLRRADCPGTAAGRVIVTPSDLRLCRHEDRSDRLLIFCVDASGSAAMARMAEAKGAVELFLADAYAQRDHVALLAFRGTRAEMLLAPTRALVMAKRRLAALPGGGGTPLAAGLVAAHGLGLAARRQGFAPALILLTDGRGNVGLDERPGREAAADDARRVAAMLRGARLPCIVLDSAPRPGAEASVLAGWLGARHLALPRADARAMRDAAAAALAG</sequence>
<dbReference type="EMBL" id="JAVAMQ010000007">
    <property type="protein sequence ID" value="MDP5307368.1"/>
    <property type="molecule type" value="Genomic_DNA"/>
</dbReference>
<gene>
    <name evidence="3" type="ORF">Q5Y72_09720</name>
</gene>
<dbReference type="EC" id="6.6.1.1" evidence="3"/>
<dbReference type="InterPro" id="IPR036465">
    <property type="entry name" value="vWFA_dom_sf"/>
</dbReference>
<feature type="compositionally biased region" description="Low complexity" evidence="1">
    <location>
        <begin position="318"/>
        <end position="331"/>
    </location>
</feature>
<feature type="region of interest" description="Disordered" evidence="1">
    <location>
        <begin position="255"/>
        <end position="290"/>
    </location>
</feature>
<dbReference type="SUPFAM" id="SSF53300">
    <property type="entry name" value="vWA-like"/>
    <property type="match status" value="1"/>
</dbReference>
<dbReference type="Pfam" id="PF13519">
    <property type="entry name" value="VWA_2"/>
    <property type="match status" value="1"/>
</dbReference>
<evidence type="ECO:0000313" key="3">
    <source>
        <dbReference type="EMBL" id="MDP5307368.1"/>
    </source>
</evidence>
<dbReference type="PROSITE" id="PS50234">
    <property type="entry name" value="VWFA"/>
    <property type="match status" value="1"/>
</dbReference>
<dbReference type="Gene3D" id="1.10.8.80">
    <property type="entry name" value="Magnesium chelatase subunit I, C-Terminal domain"/>
    <property type="match status" value="1"/>
</dbReference>
<feature type="domain" description="VWFA" evidence="2">
    <location>
        <begin position="400"/>
        <end position="540"/>
    </location>
</feature>
<dbReference type="Pfam" id="PF17863">
    <property type="entry name" value="AAA_lid_2"/>
    <property type="match status" value="1"/>
</dbReference>
<evidence type="ECO:0000256" key="1">
    <source>
        <dbReference type="SAM" id="MobiDB-lite"/>
    </source>
</evidence>
<dbReference type="NCBIfam" id="NF009943">
    <property type="entry name" value="PRK13406.1"/>
    <property type="match status" value="1"/>
</dbReference>
<protein>
    <submittedName>
        <fullName evidence="3">Magnesium chelatase subunit D</fullName>
        <ecNumber evidence="3">6.6.1.1</ecNumber>
    </submittedName>
</protein>
<dbReference type="Gene3D" id="3.40.50.410">
    <property type="entry name" value="von Willebrand factor, type A domain"/>
    <property type="match status" value="1"/>
</dbReference>
<evidence type="ECO:0000259" key="2">
    <source>
        <dbReference type="PROSITE" id="PS50234"/>
    </source>
</evidence>
<dbReference type="GO" id="GO:0016851">
    <property type="term" value="F:magnesium chelatase activity"/>
    <property type="evidence" value="ECO:0007669"/>
    <property type="project" value="UniProtKB-EC"/>
</dbReference>
<keyword evidence="4" id="KW-1185">Reference proteome</keyword>